<comment type="function">
    <text evidence="9">Component of the Mediator complex, a coactivator involved in the regulated transcription of nearly all RNA polymerase II-dependent genes. Mediator functions as a bridge to convey information from gene-specific regulatory proteins to the basal RNA polymerase II transcription machinery. Mediator is recruited to promoters by direct interactions with regulatory proteins and serves as a scaffold for the assembly of a functional preinitiation complex with RNA polymerase II and the general transcription factors.</text>
</comment>
<evidence type="ECO:0000256" key="1">
    <source>
        <dbReference type="ARBA" id="ARBA00004123"/>
    </source>
</evidence>
<evidence type="ECO:0000256" key="2">
    <source>
        <dbReference type="ARBA" id="ARBA00008782"/>
    </source>
</evidence>
<dbReference type="PANTHER" id="PTHR35784">
    <property type="entry name" value="MEDIATOR OF RNA POLYMERASE II TRANSCRIPTION SUBUNIT 5"/>
    <property type="match status" value="1"/>
</dbReference>
<evidence type="ECO:0000256" key="5">
    <source>
        <dbReference type="ARBA" id="ARBA00023159"/>
    </source>
</evidence>
<comment type="subunit">
    <text evidence="9">Component of the Mediator complex.</text>
</comment>
<keyword evidence="11" id="KW-1185">Reference proteome</keyword>
<comment type="caution">
    <text evidence="10">The sequence shown here is derived from an EMBL/GenBank/DDBJ whole genome shotgun (WGS) entry which is preliminary data.</text>
</comment>
<comment type="subcellular location">
    <subcellularLocation>
        <location evidence="1 9">Nucleus</location>
    </subcellularLocation>
</comment>
<evidence type="ECO:0000256" key="4">
    <source>
        <dbReference type="ARBA" id="ARBA00023015"/>
    </source>
</evidence>
<dbReference type="Proteomes" id="UP000724874">
    <property type="component" value="Unassembled WGS sequence"/>
</dbReference>
<dbReference type="PANTHER" id="PTHR35784:SF1">
    <property type="entry name" value="MEDIATOR OF RNA POLYMERASE II TRANSCRIPTION SUBUNIT 5"/>
    <property type="match status" value="1"/>
</dbReference>
<keyword evidence="5 9" id="KW-0010">Activator</keyword>
<comment type="similarity">
    <text evidence="2 9">Belongs to the Mediator complex subunit 5 family.</text>
</comment>
<dbReference type="AlphaFoldDB" id="A0A9P5TUB7"/>
<dbReference type="GO" id="GO:0003712">
    <property type="term" value="F:transcription coregulator activity"/>
    <property type="evidence" value="ECO:0007669"/>
    <property type="project" value="InterPro"/>
</dbReference>
<keyword evidence="7 9" id="KW-0539">Nucleus</keyword>
<evidence type="ECO:0000256" key="8">
    <source>
        <dbReference type="ARBA" id="ARBA00031256"/>
    </source>
</evidence>
<evidence type="ECO:0000313" key="11">
    <source>
        <dbReference type="Proteomes" id="UP000724874"/>
    </source>
</evidence>
<evidence type="ECO:0000313" key="10">
    <source>
        <dbReference type="EMBL" id="KAF8912734.1"/>
    </source>
</evidence>
<evidence type="ECO:0000256" key="7">
    <source>
        <dbReference type="ARBA" id="ARBA00023242"/>
    </source>
</evidence>
<proteinExistence type="inferred from homology"/>
<dbReference type="GO" id="GO:0006357">
    <property type="term" value="P:regulation of transcription by RNA polymerase II"/>
    <property type="evidence" value="ECO:0007669"/>
    <property type="project" value="InterPro"/>
</dbReference>
<reference evidence="10" key="1">
    <citation type="submission" date="2020-11" db="EMBL/GenBank/DDBJ databases">
        <authorList>
            <consortium name="DOE Joint Genome Institute"/>
            <person name="Ahrendt S."/>
            <person name="Riley R."/>
            <person name="Andreopoulos W."/>
            <person name="LaButti K."/>
            <person name="Pangilinan J."/>
            <person name="Ruiz-duenas F.J."/>
            <person name="Barrasa J.M."/>
            <person name="Sanchez-Garcia M."/>
            <person name="Camarero S."/>
            <person name="Miyauchi S."/>
            <person name="Serrano A."/>
            <person name="Linde D."/>
            <person name="Babiker R."/>
            <person name="Drula E."/>
            <person name="Ayuso-Fernandez I."/>
            <person name="Pacheco R."/>
            <person name="Padilla G."/>
            <person name="Ferreira P."/>
            <person name="Barriuso J."/>
            <person name="Kellner H."/>
            <person name="Castanera R."/>
            <person name="Alfaro M."/>
            <person name="Ramirez L."/>
            <person name="Pisabarro A.G."/>
            <person name="Kuo A."/>
            <person name="Tritt A."/>
            <person name="Lipzen A."/>
            <person name="He G."/>
            <person name="Yan M."/>
            <person name="Ng V."/>
            <person name="Cullen D."/>
            <person name="Martin F."/>
            <person name="Rosso M.-N."/>
            <person name="Henrissat B."/>
            <person name="Hibbett D."/>
            <person name="Martinez A.T."/>
            <person name="Grigoriev I.V."/>
        </authorList>
    </citation>
    <scope>NUCLEOTIDE SEQUENCE</scope>
    <source>
        <strain evidence="10">AH 44721</strain>
    </source>
</reference>
<dbReference type="OrthoDB" id="5549158at2759"/>
<dbReference type="EMBL" id="JADNYJ010000002">
    <property type="protein sequence ID" value="KAF8912734.1"/>
    <property type="molecule type" value="Genomic_DNA"/>
</dbReference>
<organism evidence="10 11">
    <name type="scientific">Gymnopilus junonius</name>
    <name type="common">Spectacular rustgill mushroom</name>
    <name type="synonym">Gymnopilus spectabilis subsp. junonius</name>
    <dbReference type="NCBI Taxonomy" id="109634"/>
    <lineage>
        <taxon>Eukaryota</taxon>
        <taxon>Fungi</taxon>
        <taxon>Dikarya</taxon>
        <taxon>Basidiomycota</taxon>
        <taxon>Agaricomycotina</taxon>
        <taxon>Agaricomycetes</taxon>
        <taxon>Agaricomycetidae</taxon>
        <taxon>Agaricales</taxon>
        <taxon>Agaricineae</taxon>
        <taxon>Hymenogastraceae</taxon>
        <taxon>Gymnopilus</taxon>
    </lineage>
</organism>
<evidence type="ECO:0000256" key="3">
    <source>
        <dbReference type="ARBA" id="ARBA00020628"/>
    </source>
</evidence>
<gene>
    <name evidence="9" type="primary">MED5</name>
    <name evidence="10" type="ORF">CPB84DRAFT_1670877</name>
</gene>
<protein>
    <recommendedName>
        <fullName evidence="3 9">Mediator of RNA polymerase II transcription subunit 5</fullName>
    </recommendedName>
    <alternativeName>
        <fullName evidence="8 9">Mediator complex subunit 5</fullName>
    </alternativeName>
</protein>
<evidence type="ECO:0000256" key="9">
    <source>
        <dbReference type="RuleBase" id="RU364142"/>
    </source>
</evidence>
<dbReference type="InterPro" id="IPR014801">
    <property type="entry name" value="Mediator_Med5_fun"/>
</dbReference>
<name>A0A9P5TUB7_GYMJU</name>
<keyword evidence="4 9" id="KW-0805">Transcription regulation</keyword>
<dbReference type="GO" id="GO:0016592">
    <property type="term" value="C:mediator complex"/>
    <property type="evidence" value="ECO:0007669"/>
    <property type="project" value="InterPro"/>
</dbReference>
<accession>A0A9P5TUB7</accession>
<evidence type="ECO:0000256" key="6">
    <source>
        <dbReference type="ARBA" id="ARBA00023163"/>
    </source>
</evidence>
<keyword evidence="6 9" id="KW-0804">Transcription</keyword>
<sequence length="955" mass="105481">MYLTDLTRNSFQSGVSAAKWLALCKLLIEKMPAVQLEGSGDVGRNLSNSVLVLYRSYPGDPGLQDYLKAAIQDGILPVSTFVATLLQAARSSNLHIPATLDTLCRIALDAHYSSGKPPTGSVVPLHDSPTVILGTVHDALALLRTAYSLPISHFHQLTTSVSELVILLLSCVSDLSQVSNAQAMVHFSDVNDLLTNYRLTPDVRQVLDAFVLSLSLLIGDDVKASREAQMMHTMQFSLGKGDILGPSSDTDVITLGLLLNYMVKYRAHEFGAGDTKNAVALLVAYFRWSSWTPTVYYTQLLFAAFTCLSQNGQNSRLWKAFIVGRLPVLLVSIGEIVSADVSTNADLASALYAGLTFLFRRPDIIVQGEQILSRDADSTSEEETNSRSFTREFLQQIVKYDLLSQQLALQLDPRVSNESPPKWHTEANDTGLDLAAFMESKLLQDSGGEGETQSWIDRIWRDPSCHMTFANLVLKRFSVLSASQDVDAFGQLCKILHTFENALDVVALHEPLADLIFYALAFLEDYDCETVGDPQTAVGHLGDVFLFLQHTITRFKFGNKDITKNSRTISPSYLMKPEFMPRVFERPQEDFASLNAWFKALFDSNSLGIEDNILRTTKPKTLLRIAPPLFYQAISLSLMNKLDKDALMNGISYFTGPLLNWTLVGVIRALIRDMQVRQFAVPPVYYDILQLLILSPSCPKSVLALCSPQITSLVPERKRLPPSAPPSSFNMSAVRQALADAINLKSGGDYVPDSMATNIPGGQVPYQQVQQAVQRAFSMARSQKPPFLDLRRCLETLPPIKFLQLLWDELIAAANLGELEACRRMTTFVLTMPQESTTPPLLPIFLYIVLPSLIAEADKQTPPEQTMTMELLVAIISSVLNAAVHLEWAMRSTSTSEDDHLVLGQSSAAMARRLAQDLRRNRSSAVSGMISQRLASSQSFVANFPAFTSELGTMT</sequence>
<dbReference type="Pfam" id="PF08689">
    <property type="entry name" value="Med5"/>
    <property type="match status" value="1"/>
</dbReference>